<dbReference type="NCBIfam" id="NF033488">
    <property type="entry name" value="lmo0937_fam_TM"/>
    <property type="match status" value="1"/>
</dbReference>
<dbReference type="RefSeq" id="WP_187586954.1">
    <property type="nucleotide sequence ID" value="NZ_JACLHY010000022.1"/>
</dbReference>
<keyword evidence="1" id="KW-0812">Transmembrane</keyword>
<name>A0ABR7QRG2_9FLAO</name>
<protein>
    <submittedName>
        <fullName evidence="2">Lmo0937 family membrane protein</fullName>
    </submittedName>
</protein>
<accession>A0ABR7QRG2</accession>
<dbReference type="EMBL" id="JACLHY010000022">
    <property type="protein sequence ID" value="MBC8769780.1"/>
    <property type="molecule type" value="Genomic_DNA"/>
</dbReference>
<feature type="transmembrane region" description="Helical" evidence="1">
    <location>
        <begin position="29"/>
        <end position="46"/>
    </location>
</feature>
<keyword evidence="1" id="KW-0472">Membrane</keyword>
<keyword evidence="3" id="KW-1185">Reference proteome</keyword>
<gene>
    <name evidence="2" type="ORF">H4O18_17405</name>
</gene>
<dbReference type="Proteomes" id="UP000618952">
    <property type="component" value="Unassembled WGS sequence"/>
</dbReference>
<evidence type="ECO:0000313" key="2">
    <source>
        <dbReference type="EMBL" id="MBC8769780.1"/>
    </source>
</evidence>
<reference evidence="2 3" key="1">
    <citation type="submission" date="2020-08" db="EMBL/GenBank/DDBJ databases">
        <title>Arenibacter gaetbuli sp. nov., isolated from a sand dune.</title>
        <authorList>
            <person name="Park S."/>
            <person name="Yoon J.-H."/>
        </authorList>
    </citation>
    <scope>NUCLEOTIDE SEQUENCE [LARGE SCALE GENOMIC DNA]</scope>
    <source>
        <strain evidence="2 3">BSSL-BM3</strain>
    </source>
</reference>
<comment type="caution">
    <text evidence="2">The sequence shown here is derived from an EMBL/GenBank/DDBJ whole genome shotgun (WGS) entry which is preliminary data.</text>
</comment>
<evidence type="ECO:0000256" key="1">
    <source>
        <dbReference type="SAM" id="Phobius"/>
    </source>
</evidence>
<feature type="transmembrane region" description="Helical" evidence="1">
    <location>
        <begin position="5"/>
        <end position="23"/>
    </location>
</feature>
<proteinExistence type="predicted"/>
<evidence type="ECO:0000313" key="3">
    <source>
        <dbReference type="Proteomes" id="UP000618952"/>
    </source>
</evidence>
<dbReference type="InterPro" id="IPR043727">
    <property type="entry name" value="Lmo0937-like"/>
</dbReference>
<dbReference type="Pfam" id="PF18919">
    <property type="entry name" value="DUF5670"/>
    <property type="match status" value="1"/>
</dbReference>
<sequence length="51" mass="5573">MKDIIWIIVVILVVAWLIGFAAFPDVGGILHTLLVIAVILIVYKLVTGRSV</sequence>
<organism evidence="2 3">
    <name type="scientific">Arenibacter arenosicollis</name>
    <dbReference type="NCBI Taxonomy" id="2762274"/>
    <lineage>
        <taxon>Bacteria</taxon>
        <taxon>Pseudomonadati</taxon>
        <taxon>Bacteroidota</taxon>
        <taxon>Flavobacteriia</taxon>
        <taxon>Flavobacteriales</taxon>
        <taxon>Flavobacteriaceae</taxon>
        <taxon>Arenibacter</taxon>
    </lineage>
</organism>
<keyword evidence="1" id="KW-1133">Transmembrane helix</keyword>